<dbReference type="PANTHER" id="PTHR20836">
    <property type="entry name" value="DIHYDRODIPICOLINATE REDUCTASE"/>
    <property type="match status" value="1"/>
</dbReference>
<dbReference type="OrthoDB" id="9790352at2"/>
<evidence type="ECO:0000256" key="9">
    <source>
        <dbReference type="ARBA" id="ARBA00037922"/>
    </source>
</evidence>
<dbReference type="InterPro" id="IPR036291">
    <property type="entry name" value="NAD(P)-bd_dom_sf"/>
</dbReference>
<keyword evidence="3 13" id="KW-0028">Amino-acid biosynthesis</keyword>
<dbReference type="GO" id="GO:0051287">
    <property type="term" value="F:NAD binding"/>
    <property type="evidence" value="ECO:0007669"/>
    <property type="project" value="UniProtKB-UniRule"/>
</dbReference>
<comment type="catalytic activity">
    <reaction evidence="12 13">
        <text>(S)-2,3,4,5-tetrahydrodipicolinate + NAD(+) + H2O = (2S,4S)-4-hydroxy-2,3,4,5-tetrahydrodipicolinate + NADH + H(+)</text>
        <dbReference type="Rhea" id="RHEA:35323"/>
        <dbReference type="ChEBI" id="CHEBI:15377"/>
        <dbReference type="ChEBI" id="CHEBI:15378"/>
        <dbReference type="ChEBI" id="CHEBI:16845"/>
        <dbReference type="ChEBI" id="CHEBI:57540"/>
        <dbReference type="ChEBI" id="CHEBI:57945"/>
        <dbReference type="ChEBI" id="CHEBI:67139"/>
        <dbReference type="EC" id="1.17.1.8"/>
    </reaction>
</comment>
<comment type="pathway">
    <text evidence="9 13">Amino-acid biosynthesis; L-lysine biosynthesis via DAP pathway; (S)-tetrahydrodipicolinate from L-aspartate: step 4/4.</text>
</comment>
<dbReference type="AlphaFoldDB" id="A0A8J3EXV5"/>
<evidence type="ECO:0000256" key="7">
    <source>
        <dbReference type="ARBA" id="ARBA00023027"/>
    </source>
</evidence>
<dbReference type="RefSeq" id="WP_130650489.1">
    <property type="nucleotide sequence ID" value="NZ_BMHA01000006.1"/>
</dbReference>
<dbReference type="GO" id="GO:0050661">
    <property type="term" value="F:NADP binding"/>
    <property type="evidence" value="ECO:0007669"/>
    <property type="project" value="UniProtKB-UniRule"/>
</dbReference>
<feature type="binding site" evidence="13">
    <location>
        <position position="44"/>
    </location>
    <ligand>
        <name>NADP(+)</name>
        <dbReference type="ChEBI" id="CHEBI:58349"/>
    </ligand>
</feature>
<dbReference type="GO" id="GO:0005829">
    <property type="term" value="C:cytosol"/>
    <property type="evidence" value="ECO:0007669"/>
    <property type="project" value="TreeGrafter"/>
</dbReference>
<gene>
    <name evidence="13 16" type="primary">dapB</name>
    <name evidence="16" type="ORF">GCM10011354_19670</name>
</gene>
<feature type="binding site" evidence="13">
    <location>
        <begin position="122"/>
        <end position="125"/>
    </location>
    <ligand>
        <name>NAD(+)</name>
        <dbReference type="ChEBI" id="CHEBI:57540"/>
    </ligand>
</feature>
<feature type="domain" description="Dihydrodipicolinate reductase N-terminal" evidence="14">
    <location>
        <begin position="3"/>
        <end position="125"/>
    </location>
</feature>
<evidence type="ECO:0000259" key="14">
    <source>
        <dbReference type="Pfam" id="PF01113"/>
    </source>
</evidence>
<evidence type="ECO:0000256" key="5">
    <source>
        <dbReference type="ARBA" id="ARBA00022915"/>
    </source>
</evidence>
<dbReference type="EMBL" id="BMHA01000006">
    <property type="protein sequence ID" value="GGI06554.1"/>
    <property type="molecule type" value="Genomic_DNA"/>
</dbReference>
<evidence type="ECO:0000313" key="16">
    <source>
        <dbReference type="EMBL" id="GGI06554.1"/>
    </source>
</evidence>
<keyword evidence="8 13" id="KW-0457">Lysine biosynthesis</keyword>
<feature type="binding site" evidence="13">
    <location>
        <position position="153"/>
    </location>
    <ligand>
        <name>(S)-2,3,4,5-tetrahydrodipicolinate</name>
        <dbReference type="ChEBI" id="CHEBI:16845"/>
    </ligand>
</feature>
<dbReference type="SUPFAM" id="SSF51735">
    <property type="entry name" value="NAD(P)-binding Rossmann-fold domains"/>
    <property type="match status" value="1"/>
</dbReference>
<dbReference type="SUPFAM" id="SSF55347">
    <property type="entry name" value="Glyceraldehyde-3-phosphate dehydrogenase-like, C-terminal domain"/>
    <property type="match status" value="1"/>
</dbReference>
<dbReference type="Pfam" id="PF05173">
    <property type="entry name" value="DapB_C"/>
    <property type="match status" value="1"/>
</dbReference>
<keyword evidence="17" id="KW-1185">Reference proteome</keyword>
<comment type="caution">
    <text evidence="16">The sequence shown here is derived from an EMBL/GenBank/DDBJ whole genome shotgun (WGS) entry which is preliminary data.</text>
</comment>
<evidence type="ECO:0000256" key="1">
    <source>
        <dbReference type="ARBA" id="ARBA00006642"/>
    </source>
</evidence>
<dbReference type="GO" id="GO:0019877">
    <property type="term" value="P:diaminopimelate biosynthetic process"/>
    <property type="evidence" value="ECO:0007669"/>
    <property type="project" value="UniProtKB-UniRule"/>
</dbReference>
<dbReference type="InterPro" id="IPR022663">
    <property type="entry name" value="DapB_C"/>
</dbReference>
<evidence type="ECO:0000256" key="3">
    <source>
        <dbReference type="ARBA" id="ARBA00022605"/>
    </source>
</evidence>
<dbReference type="Pfam" id="PF01113">
    <property type="entry name" value="DapB_N"/>
    <property type="match status" value="1"/>
</dbReference>
<dbReference type="InterPro" id="IPR022664">
    <property type="entry name" value="DapB_N_CS"/>
</dbReference>
<dbReference type="GO" id="GO:0009089">
    <property type="term" value="P:lysine biosynthetic process via diaminopimelate"/>
    <property type="evidence" value="ECO:0007669"/>
    <property type="project" value="UniProtKB-UniRule"/>
</dbReference>
<dbReference type="InterPro" id="IPR000846">
    <property type="entry name" value="DapB_N"/>
</dbReference>
<evidence type="ECO:0000256" key="11">
    <source>
        <dbReference type="ARBA" id="ARBA00049080"/>
    </source>
</evidence>
<keyword evidence="4 13" id="KW-0521">NADP</keyword>
<evidence type="ECO:0000313" key="17">
    <source>
        <dbReference type="Proteomes" id="UP000650511"/>
    </source>
</evidence>
<dbReference type="PANTHER" id="PTHR20836:SF0">
    <property type="entry name" value="4-HYDROXY-TETRAHYDRODIPICOLINATE REDUCTASE 1, CHLOROPLASTIC-RELATED"/>
    <property type="match status" value="1"/>
</dbReference>
<dbReference type="PROSITE" id="PS01298">
    <property type="entry name" value="DAPB"/>
    <property type="match status" value="1"/>
</dbReference>
<evidence type="ECO:0000256" key="8">
    <source>
        <dbReference type="ARBA" id="ARBA00023154"/>
    </source>
</evidence>
<organism evidence="16 17">
    <name type="scientific">Egicoccus halophilus</name>
    <dbReference type="NCBI Taxonomy" id="1670830"/>
    <lineage>
        <taxon>Bacteria</taxon>
        <taxon>Bacillati</taxon>
        <taxon>Actinomycetota</taxon>
        <taxon>Nitriliruptoria</taxon>
        <taxon>Egicoccales</taxon>
        <taxon>Egicoccaceae</taxon>
        <taxon>Egicoccus</taxon>
    </lineage>
</organism>
<keyword evidence="7 13" id="KW-0520">NAD</keyword>
<dbReference type="CDD" id="cd02274">
    <property type="entry name" value="DHDPR_N"/>
    <property type="match status" value="1"/>
</dbReference>
<feature type="binding site" evidence="13">
    <location>
        <position position="35"/>
    </location>
    <ligand>
        <name>NAD(+)</name>
        <dbReference type="ChEBI" id="CHEBI:57540"/>
    </ligand>
</feature>
<keyword evidence="2 13" id="KW-0963">Cytoplasm</keyword>
<dbReference type="Proteomes" id="UP000650511">
    <property type="component" value="Unassembled WGS sequence"/>
</dbReference>
<keyword evidence="5 13" id="KW-0220">Diaminopimelate biosynthesis</keyword>
<dbReference type="EC" id="1.17.1.8" evidence="10 13"/>
<evidence type="ECO:0000256" key="10">
    <source>
        <dbReference type="ARBA" id="ARBA00038983"/>
    </source>
</evidence>
<protein>
    <recommendedName>
        <fullName evidence="10 13">4-hydroxy-tetrahydrodipicolinate reductase</fullName>
        <shortName evidence="13">HTPA reductase</shortName>
        <ecNumber evidence="10 13">1.17.1.8</ecNumber>
    </recommendedName>
</protein>
<evidence type="ECO:0000256" key="12">
    <source>
        <dbReference type="ARBA" id="ARBA00049396"/>
    </source>
</evidence>
<dbReference type="UniPathway" id="UPA00034">
    <property type="reaction ID" value="UER00018"/>
</dbReference>
<name>A0A8J3EXV5_9ACTN</name>
<evidence type="ECO:0000259" key="15">
    <source>
        <dbReference type="Pfam" id="PF05173"/>
    </source>
</evidence>
<comment type="subcellular location">
    <subcellularLocation>
        <location evidence="13">Cytoplasm</location>
    </subcellularLocation>
</comment>
<feature type="domain" description="Dihydrodipicolinate reductase C-terminal" evidence="15">
    <location>
        <begin position="128"/>
        <end position="261"/>
    </location>
</feature>
<dbReference type="FunFam" id="3.30.360.10:FF:000009">
    <property type="entry name" value="4-hydroxy-tetrahydrodipicolinate reductase"/>
    <property type="match status" value="1"/>
</dbReference>
<comment type="catalytic activity">
    <reaction evidence="11 13">
        <text>(S)-2,3,4,5-tetrahydrodipicolinate + NADP(+) + H2O = (2S,4S)-4-hydroxy-2,3,4,5-tetrahydrodipicolinate + NADPH + H(+)</text>
        <dbReference type="Rhea" id="RHEA:35331"/>
        <dbReference type="ChEBI" id="CHEBI:15377"/>
        <dbReference type="ChEBI" id="CHEBI:15378"/>
        <dbReference type="ChEBI" id="CHEBI:16845"/>
        <dbReference type="ChEBI" id="CHEBI:57783"/>
        <dbReference type="ChEBI" id="CHEBI:58349"/>
        <dbReference type="ChEBI" id="CHEBI:67139"/>
        <dbReference type="EC" id="1.17.1.8"/>
    </reaction>
</comment>
<dbReference type="InterPro" id="IPR023940">
    <property type="entry name" value="DHDPR_bac"/>
</dbReference>
<proteinExistence type="inferred from homology"/>
<evidence type="ECO:0000256" key="2">
    <source>
        <dbReference type="ARBA" id="ARBA00022490"/>
    </source>
</evidence>
<comment type="subunit">
    <text evidence="13">Homotetramer.</text>
</comment>
<feature type="active site" description="Proton donor/acceptor" evidence="13">
    <location>
        <position position="152"/>
    </location>
</feature>
<dbReference type="HAMAP" id="MF_00102">
    <property type="entry name" value="DapB"/>
    <property type="match status" value="1"/>
</dbReference>
<evidence type="ECO:0000256" key="6">
    <source>
        <dbReference type="ARBA" id="ARBA00023002"/>
    </source>
</evidence>
<dbReference type="GO" id="GO:0008839">
    <property type="term" value="F:4-hydroxy-tetrahydrodipicolinate reductase"/>
    <property type="evidence" value="ECO:0007669"/>
    <property type="project" value="UniProtKB-UniRule"/>
</dbReference>
<dbReference type="Gene3D" id="3.30.360.10">
    <property type="entry name" value="Dihydrodipicolinate Reductase, domain 2"/>
    <property type="match status" value="1"/>
</dbReference>
<evidence type="ECO:0000256" key="13">
    <source>
        <dbReference type="HAMAP-Rule" id="MF_00102"/>
    </source>
</evidence>
<feature type="binding site" evidence="13">
    <location>
        <begin position="96"/>
        <end position="98"/>
    </location>
    <ligand>
        <name>NAD(+)</name>
        <dbReference type="ChEBI" id="CHEBI:57540"/>
    </ligand>
</feature>
<feature type="active site" description="Proton donor" evidence="13">
    <location>
        <position position="156"/>
    </location>
</feature>
<feature type="binding site" evidence="13">
    <location>
        <begin position="9"/>
        <end position="14"/>
    </location>
    <ligand>
        <name>NAD(+)</name>
        <dbReference type="ChEBI" id="CHEBI:57540"/>
    </ligand>
</feature>
<accession>A0A8J3EXV5</accession>
<feature type="binding site" evidence="13">
    <location>
        <begin position="162"/>
        <end position="163"/>
    </location>
    <ligand>
        <name>(S)-2,3,4,5-tetrahydrodipicolinate</name>
        <dbReference type="ChEBI" id="CHEBI:16845"/>
    </ligand>
</feature>
<keyword evidence="6 13" id="KW-0560">Oxidoreductase</keyword>
<dbReference type="Gene3D" id="3.40.50.720">
    <property type="entry name" value="NAD(P)-binding Rossmann-like Domain"/>
    <property type="match status" value="1"/>
</dbReference>
<comment type="function">
    <text evidence="13">Catalyzes the conversion of 4-hydroxy-tetrahydrodipicolinate (HTPA) to tetrahydrodipicolinate.</text>
</comment>
<dbReference type="PIRSF" id="PIRSF000161">
    <property type="entry name" value="DHPR"/>
    <property type="match status" value="1"/>
</dbReference>
<reference evidence="16" key="1">
    <citation type="journal article" date="2014" name="Int. J. Syst. Evol. Microbiol.">
        <title>Complete genome sequence of Corynebacterium casei LMG S-19264T (=DSM 44701T), isolated from a smear-ripened cheese.</title>
        <authorList>
            <consortium name="US DOE Joint Genome Institute (JGI-PGF)"/>
            <person name="Walter F."/>
            <person name="Albersmeier A."/>
            <person name="Kalinowski J."/>
            <person name="Ruckert C."/>
        </authorList>
    </citation>
    <scope>NUCLEOTIDE SEQUENCE</scope>
    <source>
        <strain evidence="16">CGMCC 1.14988</strain>
    </source>
</reference>
<evidence type="ECO:0000256" key="4">
    <source>
        <dbReference type="ARBA" id="ARBA00022857"/>
    </source>
</evidence>
<sequence>MTIRVGVVGAAGRMGAEVCRAVAAADDLELVAAVDPHHAGVAVREATGVDTDLTLAGDLDALVDAGAEVVVEFTGPSAVGANLRWLLEHDLHAVVGATGIDEADLTVARELAEARPANALIAPNFAIGAVLLMQFAAEAARYLPHVEIIELHHDRKVDAPSGTALRTAELIADARAEIPDAPLGDDRHPGARGAAHADVRVHSVRLPGLVAHEEVIFGGTGQTLTLRHDSIDRTSFMPGVLLGCRKVASLDGLVVGLEHVL</sequence>
<comment type="similarity">
    <text evidence="1 13">Belongs to the DapB family.</text>
</comment>
<dbReference type="GO" id="GO:0016726">
    <property type="term" value="F:oxidoreductase activity, acting on CH or CH2 groups, NAD or NADP as acceptor"/>
    <property type="evidence" value="ECO:0007669"/>
    <property type="project" value="UniProtKB-UniRule"/>
</dbReference>
<comment type="caution">
    <text evidence="13">Was originally thought to be a dihydrodipicolinate reductase (DHDPR), catalyzing the conversion of dihydrodipicolinate to tetrahydrodipicolinate. However, it was shown in E.coli that the substrate of the enzymatic reaction is not dihydrodipicolinate (DHDP) but in fact (2S,4S)-4-hydroxy-2,3,4,5-tetrahydrodipicolinic acid (HTPA), the product released by the DapA-catalyzed reaction.</text>
</comment>
<dbReference type="NCBIfam" id="TIGR00036">
    <property type="entry name" value="dapB"/>
    <property type="match status" value="1"/>
</dbReference>
<reference evidence="16" key="2">
    <citation type="submission" date="2020-09" db="EMBL/GenBank/DDBJ databases">
        <authorList>
            <person name="Sun Q."/>
            <person name="Zhou Y."/>
        </authorList>
    </citation>
    <scope>NUCLEOTIDE SEQUENCE</scope>
    <source>
        <strain evidence="16">CGMCC 1.14988</strain>
    </source>
</reference>